<name>A0A6N3CFQ3_EGGLN</name>
<sequence>MLSNVLVLRRHRCITLLKHESVLELSSFGVMTSSVERFKWNRLAAWERLVAEGFSPEQIVNAYAAPAESYWLRNRDDPALA</sequence>
<organism evidence="1">
    <name type="scientific">Eggerthella lenta</name>
    <name type="common">Eubacterium lentum</name>
    <dbReference type="NCBI Taxonomy" id="84112"/>
    <lineage>
        <taxon>Bacteria</taxon>
        <taxon>Bacillati</taxon>
        <taxon>Actinomycetota</taxon>
        <taxon>Coriobacteriia</taxon>
        <taxon>Eggerthellales</taxon>
        <taxon>Eggerthellaceae</taxon>
        <taxon>Eggerthella</taxon>
    </lineage>
</organism>
<gene>
    <name evidence="1" type="ORF">ELLFYP107_02398</name>
</gene>
<reference evidence="1" key="1">
    <citation type="submission" date="2019-11" db="EMBL/GenBank/DDBJ databases">
        <authorList>
            <person name="Feng L."/>
        </authorList>
    </citation>
    <scope>NUCLEOTIDE SEQUENCE</scope>
    <source>
        <strain evidence="1">ElentaLFYP107</strain>
    </source>
</reference>
<accession>A0A6N3CFQ3</accession>
<dbReference type="EMBL" id="CACRTT010000013">
    <property type="protein sequence ID" value="VYU15816.1"/>
    <property type="molecule type" value="Genomic_DNA"/>
</dbReference>
<protein>
    <submittedName>
        <fullName evidence="1">Uncharacterized protein</fullName>
    </submittedName>
</protein>
<dbReference type="AlphaFoldDB" id="A0A6N3CFQ3"/>
<proteinExistence type="predicted"/>
<evidence type="ECO:0000313" key="1">
    <source>
        <dbReference type="EMBL" id="VYU15816.1"/>
    </source>
</evidence>